<accession>A0A6I1HYF2</accession>
<dbReference type="NCBIfam" id="TIGR02937">
    <property type="entry name" value="sigma70-ECF"/>
    <property type="match status" value="1"/>
</dbReference>
<dbReference type="Proteomes" id="UP000468717">
    <property type="component" value="Unassembled WGS sequence"/>
</dbReference>
<dbReference type="Pfam" id="PF08281">
    <property type="entry name" value="Sigma70_r4_2"/>
    <property type="match status" value="1"/>
</dbReference>
<keyword evidence="8" id="KW-1185">Reference proteome</keyword>
<dbReference type="PANTHER" id="PTHR43133">
    <property type="entry name" value="RNA POLYMERASE ECF-TYPE SIGMA FACTO"/>
    <property type="match status" value="1"/>
</dbReference>
<sequence length="235" mass="25809">MKPSTLDGLEAANIADALAAGPFGEPDPGIVLRDFLAENYARLHRRLLRNLGCADLASDCLHDAWLRLADAGTPVSVQNPHAYVYRVACNVAMDQLRGRRSSQYDDEAAVEHLTDPAPGPDLIALARSDLAAVERAMQRMPYRHRSVLLALRIEEKTRQEVADEYQVSLTNVDTMLRQALDHCARETGQPVLGGISQPRRGFSRRWQAKVLAAESTAMGRHFATAAPHLPTHAAC</sequence>
<dbReference type="InterPro" id="IPR039425">
    <property type="entry name" value="RNA_pol_sigma-70-like"/>
</dbReference>
<reference evidence="7 8" key="1">
    <citation type="submission" date="2019-10" db="EMBL/GenBank/DDBJ databases">
        <title>Three novel species isolated from a subtropical stream in China.</title>
        <authorList>
            <person name="Lu H."/>
        </authorList>
    </citation>
    <scope>NUCLEOTIDE SEQUENCE [LARGE SCALE GENOMIC DNA]</scope>
    <source>
        <strain evidence="7 8">FT13W</strain>
    </source>
</reference>
<dbReference type="InterPro" id="IPR014284">
    <property type="entry name" value="RNA_pol_sigma-70_dom"/>
</dbReference>
<gene>
    <name evidence="7" type="ORF">GCN75_23870</name>
</gene>
<keyword evidence="3" id="KW-0731">Sigma factor</keyword>
<name>A0A6I1HYF2_9BURK</name>
<dbReference type="Pfam" id="PF04542">
    <property type="entry name" value="Sigma70_r2"/>
    <property type="match status" value="1"/>
</dbReference>
<comment type="caution">
    <text evidence="7">The sequence shown here is derived from an EMBL/GenBank/DDBJ whole genome shotgun (WGS) entry which is preliminary data.</text>
</comment>
<evidence type="ECO:0000259" key="6">
    <source>
        <dbReference type="Pfam" id="PF08281"/>
    </source>
</evidence>
<evidence type="ECO:0000259" key="5">
    <source>
        <dbReference type="Pfam" id="PF04542"/>
    </source>
</evidence>
<evidence type="ECO:0000256" key="4">
    <source>
        <dbReference type="ARBA" id="ARBA00023163"/>
    </source>
</evidence>
<evidence type="ECO:0000256" key="3">
    <source>
        <dbReference type="ARBA" id="ARBA00023082"/>
    </source>
</evidence>
<dbReference type="GO" id="GO:0016987">
    <property type="term" value="F:sigma factor activity"/>
    <property type="evidence" value="ECO:0007669"/>
    <property type="project" value="UniProtKB-KW"/>
</dbReference>
<dbReference type="GO" id="GO:0006352">
    <property type="term" value="P:DNA-templated transcription initiation"/>
    <property type="evidence" value="ECO:0007669"/>
    <property type="project" value="InterPro"/>
</dbReference>
<dbReference type="RefSeq" id="WP_152284607.1">
    <property type="nucleotide sequence ID" value="NZ_WFLI01000038.1"/>
</dbReference>
<feature type="domain" description="RNA polymerase sigma-70 region 2" evidence="5">
    <location>
        <begin position="38"/>
        <end position="100"/>
    </location>
</feature>
<evidence type="ECO:0000313" key="7">
    <source>
        <dbReference type="EMBL" id="KAB8061316.1"/>
    </source>
</evidence>
<dbReference type="SUPFAM" id="SSF88946">
    <property type="entry name" value="Sigma2 domain of RNA polymerase sigma factors"/>
    <property type="match status" value="1"/>
</dbReference>
<comment type="similarity">
    <text evidence="1">Belongs to the sigma-70 factor family. ECF subfamily.</text>
</comment>
<keyword evidence="4" id="KW-0804">Transcription</keyword>
<evidence type="ECO:0000256" key="1">
    <source>
        <dbReference type="ARBA" id="ARBA00010641"/>
    </source>
</evidence>
<evidence type="ECO:0000256" key="2">
    <source>
        <dbReference type="ARBA" id="ARBA00023015"/>
    </source>
</evidence>
<dbReference type="EMBL" id="WFLI01000038">
    <property type="protein sequence ID" value="KAB8061316.1"/>
    <property type="molecule type" value="Genomic_DNA"/>
</dbReference>
<dbReference type="InterPro" id="IPR036388">
    <property type="entry name" value="WH-like_DNA-bd_sf"/>
</dbReference>
<dbReference type="InterPro" id="IPR013325">
    <property type="entry name" value="RNA_pol_sigma_r2"/>
</dbReference>
<dbReference type="AlphaFoldDB" id="A0A6I1HYF2"/>
<dbReference type="InterPro" id="IPR013324">
    <property type="entry name" value="RNA_pol_sigma_r3/r4-like"/>
</dbReference>
<protein>
    <submittedName>
        <fullName evidence="7">Sigma-70 family RNA polymerase sigma factor</fullName>
    </submittedName>
</protein>
<dbReference type="InterPro" id="IPR013249">
    <property type="entry name" value="RNA_pol_sigma70_r4_t2"/>
</dbReference>
<keyword evidence="2" id="KW-0805">Transcription regulation</keyword>
<evidence type="ECO:0000313" key="8">
    <source>
        <dbReference type="Proteomes" id="UP000468717"/>
    </source>
</evidence>
<proteinExistence type="inferred from homology"/>
<dbReference type="InterPro" id="IPR007627">
    <property type="entry name" value="RNA_pol_sigma70_r2"/>
</dbReference>
<dbReference type="GO" id="GO:0003677">
    <property type="term" value="F:DNA binding"/>
    <property type="evidence" value="ECO:0007669"/>
    <property type="project" value="InterPro"/>
</dbReference>
<dbReference type="PANTHER" id="PTHR43133:SF63">
    <property type="entry name" value="RNA POLYMERASE SIGMA FACTOR FECI-RELATED"/>
    <property type="match status" value="1"/>
</dbReference>
<dbReference type="SUPFAM" id="SSF88659">
    <property type="entry name" value="Sigma3 and sigma4 domains of RNA polymerase sigma factors"/>
    <property type="match status" value="1"/>
</dbReference>
<dbReference type="Gene3D" id="1.10.1740.10">
    <property type="match status" value="1"/>
</dbReference>
<feature type="domain" description="RNA polymerase sigma factor 70 region 4 type 2" evidence="6">
    <location>
        <begin position="131"/>
        <end position="183"/>
    </location>
</feature>
<dbReference type="CDD" id="cd06171">
    <property type="entry name" value="Sigma70_r4"/>
    <property type="match status" value="1"/>
</dbReference>
<dbReference type="Gene3D" id="1.10.10.10">
    <property type="entry name" value="Winged helix-like DNA-binding domain superfamily/Winged helix DNA-binding domain"/>
    <property type="match status" value="1"/>
</dbReference>
<organism evidence="7 8">
    <name type="scientific">Janthinobacterium violaceinigrum</name>
    <dbReference type="NCBI Taxonomy" id="2654252"/>
    <lineage>
        <taxon>Bacteria</taxon>
        <taxon>Pseudomonadati</taxon>
        <taxon>Pseudomonadota</taxon>
        <taxon>Betaproteobacteria</taxon>
        <taxon>Burkholderiales</taxon>
        <taxon>Oxalobacteraceae</taxon>
        <taxon>Janthinobacterium</taxon>
    </lineage>
</organism>